<comment type="caution">
    <text evidence="4">The sequence shown here is derived from an EMBL/GenBank/DDBJ whole genome shotgun (WGS) entry which is preliminary data.</text>
</comment>
<dbReference type="Gene3D" id="3.40.50.720">
    <property type="entry name" value="NAD(P)-binding Rossmann-like Domain"/>
    <property type="match status" value="1"/>
</dbReference>
<dbReference type="InterPro" id="IPR051276">
    <property type="entry name" value="Saccharopine_DH-like_oxidrdct"/>
</dbReference>
<keyword evidence="2" id="KW-0472">Membrane</keyword>
<keyword evidence="2" id="KW-1133">Transmembrane helix</keyword>
<dbReference type="EMBL" id="JBEDNZ010000011">
    <property type="protein sequence ID" value="KAL0832197.1"/>
    <property type="molecule type" value="Genomic_DNA"/>
</dbReference>
<accession>A0ABD0T2H4</accession>
<dbReference type="Pfam" id="PF03435">
    <property type="entry name" value="Sacchrp_dh_NADP"/>
    <property type="match status" value="1"/>
</dbReference>
<dbReference type="InterPro" id="IPR005097">
    <property type="entry name" value="Sacchrp_dh_NADP-bd"/>
</dbReference>
<feature type="domain" description="Saccharopine dehydrogenase NADP binding" evidence="3">
    <location>
        <begin position="12"/>
        <end position="143"/>
    </location>
</feature>
<reference evidence="4 5" key="1">
    <citation type="submission" date="2024-06" db="EMBL/GenBank/DDBJ databases">
        <title>A chromosome-level genome assembly of beet webworm, Loxostege sticticalis.</title>
        <authorList>
            <person name="Zhang Y."/>
        </authorList>
    </citation>
    <scope>NUCLEOTIDE SEQUENCE [LARGE SCALE GENOMIC DNA]</scope>
    <source>
        <strain evidence="4">AQ028</strain>
        <tissue evidence="4">Male pupae</tissue>
    </source>
</reference>
<evidence type="ECO:0000313" key="4">
    <source>
        <dbReference type="EMBL" id="KAL0832197.1"/>
    </source>
</evidence>
<evidence type="ECO:0000256" key="2">
    <source>
        <dbReference type="SAM" id="Phobius"/>
    </source>
</evidence>
<gene>
    <name evidence="4" type="ORF">ABMA28_001651</name>
</gene>
<dbReference type="SUPFAM" id="SSF51735">
    <property type="entry name" value="NAD(P)-binding Rossmann-fold domains"/>
    <property type="match status" value="1"/>
</dbReference>
<proteinExistence type="inferred from homology"/>
<name>A0ABD0T2H4_LOXSC</name>
<comment type="similarity">
    <text evidence="1">Belongs to the saccharopine dehydrogenase family.</text>
</comment>
<sequence>MGSVNVERLDLIVLGATGFTGKHTVKNLVKIIKENNCNFSWGISGRSKEKIQNLRTELEEIGEDKSKIPVIECDIKKDDIRIVTRQAKVLINCTGPNTILSEPIVKACLETKTHYVDISAELYHMINLHRNFNESAETSNIVVVPACGFAVIPVMTGLMYLEKHFKGTLNRVDCYAEVIIPKRAYFPGPNKCLVHYGTWESLVHELQNMQAYRRLKAETYPQNIYDPVPPEMKRSFFHKNKGKLWFPYPGPDQDVVDMSQRYLYEKKGKKPYHCKVYTTMPAWFHFLVVIPAMFIYYYLCYLKCFRHLLWKYPRFFTLGYMSHKGPTEEMAKETKFAFTFTGNGVDENKQQTSLTVKVTGSDPGYETTSLSLVIAALTILTESAKIPKGGVLPVGAAFQDTHIVDSLIKNKGLTYEIIENEK</sequence>
<dbReference type="Proteomes" id="UP001549921">
    <property type="component" value="Unassembled WGS sequence"/>
</dbReference>
<dbReference type="PANTHER" id="PTHR12286:SF5">
    <property type="entry name" value="SACCHAROPINE DEHYDROGENASE-LIKE OXIDOREDUCTASE"/>
    <property type="match status" value="1"/>
</dbReference>
<feature type="transmembrane region" description="Helical" evidence="2">
    <location>
        <begin position="276"/>
        <end position="299"/>
    </location>
</feature>
<dbReference type="PANTHER" id="PTHR12286">
    <property type="entry name" value="SACCHAROPINE DEHYDROGENASE-LIKE OXIDOREDUCTASE"/>
    <property type="match status" value="1"/>
</dbReference>
<keyword evidence="2" id="KW-0812">Transmembrane</keyword>
<protein>
    <recommendedName>
        <fullName evidence="3">Saccharopine dehydrogenase NADP binding domain-containing protein</fullName>
    </recommendedName>
</protein>
<evidence type="ECO:0000313" key="5">
    <source>
        <dbReference type="Proteomes" id="UP001549921"/>
    </source>
</evidence>
<evidence type="ECO:0000259" key="3">
    <source>
        <dbReference type="Pfam" id="PF03435"/>
    </source>
</evidence>
<organism evidence="4 5">
    <name type="scientific">Loxostege sticticalis</name>
    <name type="common">Beet webworm moth</name>
    <dbReference type="NCBI Taxonomy" id="481309"/>
    <lineage>
        <taxon>Eukaryota</taxon>
        <taxon>Metazoa</taxon>
        <taxon>Ecdysozoa</taxon>
        <taxon>Arthropoda</taxon>
        <taxon>Hexapoda</taxon>
        <taxon>Insecta</taxon>
        <taxon>Pterygota</taxon>
        <taxon>Neoptera</taxon>
        <taxon>Endopterygota</taxon>
        <taxon>Lepidoptera</taxon>
        <taxon>Glossata</taxon>
        <taxon>Ditrysia</taxon>
        <taxon>Pyraloidea</taxon>
        <taxon>Crambidae</taxon>
        <taxon>Pyraustinae</taxon>
        <taxon>Loxostege</taxon>
    </lineage>
</organism>
<dbReference type="AlphaFoldDB" id="A0ABD0T2H4"/>
<dbReference type="InterPro" id="IPR036291">
    <property type="entry name" value="NAD(P)-bd_dom_sf"/>
</dbReference>
<evidence type="ECO:0000256" key="1">
    <source>
        <dbReference type="ARBA" id="ARBA00038048"/>
    </source>
</evidence>
<feature type="transmembrane region" description="Helical" evidence="2">
    <location>
        <begin position="141"/>
        <end position="161"/>
    </location>
</feature>